<feature type="transmembrane region" description="Helical" evidence="7">
    <location>
        <begin position="288"/>
        <end position="306"/>
    </location>
</feature>
<dbReference type="PANTHER" id="PTHR20855">
    <property type="entry name" value="ADIPOR/PROGESTIN RECEPTOR-RELATED"/>
    <property type="match status" value="1"/>
</dbReference>
<organism evidence="8 9">
    <name type="scientific">Scylla paramamosain</name>
    <name type="common">Mud crab</name>
    <dbReference type="NCBI Taxonomy" id="85552"/>
    <lineage>
        <taxon>Eukaryota</taxon>
        <taxon>Metazoa</taxon>
        <taxon>Ecdysozoa</taxon>
        <taxon>Arthropoda</taxon>
        <taxon>Crustacea</taxon>
        <taxon>Multicrustacea</taxon>
        <taxon>Malacostraca</taxon>
        <taxon>Eumalacostraca</taxon>
        <taxon>Eucarida</taxon>
        <taxon>Decapoda</taxon>
        <taxon>Pleocyemata</taxon>
        <taxon>Brachyura</taxon>
        <taxon>Eubrachyura</taxon>
        <taxon>Portunoidea</taxon>
        <taxon>Portunidae</taxon>
        <taxon>Portuninae</taxon>
        <taxon>Scylla</taxon>
    </lineage>
</organism>
<accession>A0AAW0UBP2</accession>
<dbReference type="InterPro" id="IPR004254">
    <property type="entry name" value="AdipoR/HlyIII-related"/>
</dbReference>
<dbReference type="Proteomes" id="UP001487740">
    <property type="component" value="Unassembled WGS sequence"/>
</dbReference>
<evidence type="ECO:0000256" key="3">
    <source>
        <dbReference type="ARBA" id="ARBA00022692"/>
    </source>
</evidence>
<keyword evidence="3 7" id="KW-0812">Transmembrane</keyword>
<evidence type="ECO:0008006" key="10">
    <source>
        <dbReference type="Google" id="ProtNLM"/>
    </source>
</evidence>
<evidence type="ECO:0000256" key="1">
    <source>
        <dbReference type="ARBA" id="ARBA00004141"/>
    </source>
</evidence>
<evidence type="ECO:0000256" key="6">
    <source>
        <dbReference type="PIRSR" id="PIRSR604254-1"/>
    </source>
</evidence>
<comment type="similarity">
    <text evidence="2">Belongs to the ADIPOR family.</text>
</comment>
<gene>
    <name evidence="8" type="ORF">O3P69_005109</name>
</gene>
<feature type="transmembrane region" description="Helical" evidence="7">
    <location>
        <begin position="350"/>
        <end position="374"/>
    </location>
</feature>
<dbReference type="GO" id="GO:0046872">
    <property type="term" value="F:metal ion binding"/>
    <property type="evidence" value="ECO:0007669"/>
    <property type="project" value="UniProtKB-KW"/>
</dbReference>
<dbReference type="Pfam" id="PF03006">
    <property type="entry name" value="HlyIII"/>
    <property type="match status" value="1"/>
</dbReference>
<keyword evidence="6" id="KW-0479">Metal-binding</keyword>
<protein>
    <recommendedName>
        <fullName evidence="10">Progestin and adipoQ receptor family member 4</fullName>
    </recommendedName>
</protein>
<dbReference type="AlphaFoldDB" id="A0AAW0UBP2"/>
<feature type="binding site" evidence="6">
    <location>
        <position position="476"/>
    </location>
    <ligand>
        <name>Zn(2+)</name>
        <dbReference type="ChEBI" id="CHEBI:29105"/>
    </ligand>
</feature>
<keyword evidence="9" id="KW-1185">Reference proteome</keyword>
<comment type="subcellular location">
    <subcellularLocation>
        <location evidence="1">Membrane</location>
        <topology evidence="1">Multi-pass membrane protein</topology>
    </subcellularLocation>
</comment>
<reference evidence="8 9" key="1">
    <citation type="submission" date="2023-03" db="EMBL/GenBank/DDBJ databases">
        <title>High-quality genome of Scylla paramamosain provides insights in environmental adaptation.</title>
        <authorList>
            <person name="Zhang L."/>
        </authorList>
    </citation>
    <scope>NUCLEOTIDE SEQUENCE [LARGE SCALE GENOMIC DNA]</scope>
    <source>
        <strain evidence="8">LZ_2023a</strain>
        <tissue evidence="8">Muscle</tissue>
    </source>
</reference>
<feature type="transmembrane region" description="Helical" evidence="7">
    <location>
        <begin position="318"/>
        <end position="338"/>
    </location>
</feature>
<keyword evidence="5 7" id="KW-0472">Membrane</keyword>
<feature type="binding site" evidence="6">
    <location>
        <position position="480"/>
    </location>
    <ligand>
        <name>Zn(2+)</name>
        <dbReference type="ChEBI" id="CHEBI:29105"/>
    </ligand>
</feature>
<evidence type="ECO:0000256" key="4">
    <source>
        <dbReference type="ARBA" id="ARBA00022989"/>
    </source>
</evidence>
<dbReference type="EMBL" id="JARAKH010000015">
    <property type="protein sequence ID" value="KAK8396896.1"/>
    <property type="molecule type" value="Genomic_DNA"/>
</dbReference>
<feature type="binding site" evidence="6">
    <location>
        <position position="335"/>
    </location>
    <ligand>
        <name>Zn(2+)</name>
        <dbReference type="ChEBI" id="CHEBI:29105"/>
    </ligand>
</feature>
<dbReference type="GO" id="GO:0016020">
    <property type="term" value="C:membrane"/>
    <property type="evidence" value="ECO:0007669"/>
    <property type="project" value="UniProtKB-SubCell"/>
</dbReference>
<evidence type="ECO:0000256" key="7">
    <source>
        <dbReference type="SAM" id="Phobius"/>
    </source>
</evidence>
<comment type="caution">
    <text evidence="8">The sequence shown here is derived from an EMBL/GenBank/DDBJ whole genome shotgun (WGS) entry which is preliminary data.</text>
</comment>
<feature type="transmembrane region" description="Helical" evidence="7">
    <location>
        <begin position="380"/>
        <end position="398"/>
    </location>
</feature>
<name>A0AAW0UBP2_SCYPA</name>
<keyword evidence="6" id="KW-0862">Zinc</keyword>
<dbReference type="PANTHER" id="PTHR20855:SF138">
    <property type="entry name" value="PROGESTIN AND ADIPOQ RECEPTOR FAMILY MEMBER 4"/>
    <property type="match status" value="1"/>
</dbReference>
<evidence type="ECO:0000313" key="8">
    <source>
        <dbReference type="EMBL" id="KAK8396896.1"/>
    </source>
</evidence>
<evidence type="ECO:0000313" key="9">
    <source>
        <dbReference type="Proteomes" id="UP001487740"/>
    </source>
</evidence>
<evidence type="ECO:0000256" key="2">
    <source>
        <dbReference type="ARBA" id="ARBA00007018"/>
    </source>
</evidence>
<sequence length="519" mass="57274">MRVRWLQLRSLTPPRAAPRVLVLALSTTSRTANRDVLLQKWCTEPSDERESADEREAARSLQYLPTFHPGEWTCGCYNTLHHLHPIQTIHVETMKGKGFLWNLFEAAGVGSCYREGRVQGAAGGTDERTVLRCAWLCSLALVSLSSRRLTQRAQSLFPGECEADGGMSGSGMSKQDSGGVADAGAGGVAAASAAASAVAESKLRQRTVADSRDQNCSQFHNGALVSEENSSSKQCSLHLWSRKALLRRKDLPKHLQFNPYIETGYRPLLSAWGCLMSLFYFHNETINIITHGVPMLYILLWWPTLLPWSDITVPVLPWIHLVSTVSPWVGSTIYHLFMNHRAGESCYKSLLHLDMFGIWITQSFGALTTVYASVSCLSSPWIWRVLAVYCAVSLWCLYKALSARSAMARRLSFSLAVVTQLSLLCFRGTPLGGGHPHAAMHYFMQDLLAVLGGFVGALRVPEKWVPGRLDLLANSHHIMHVVVVYAVYHLHQGAVLDLVWLSGNTACLHPAVASPTPTL</sequence>
<proteinExistence type="inferred from homology"/>
<dbReference type="GO" id="GO:0038023">
    <property type="term" value="F:signaling receptor activity"/>
    <property type="evidence" value="ECO:0007669"/>
    <property type="project" value="TreeGrafter"/>
</dbReference>
<evidence type="ECO:0000256" key="5">
    <source>
        <dbReference type="ARBA" id="ARBA00023136"/>
    </source>
</evidence>
<keyword evidence="4 7" id="KW-1133">Transmembrane helix</keyword>